<comment type="similarity">
    <text evidence="2 11 12">Belongs to the TonB-dependent receptor family.</text>
</comment>
<dbReference type="InterPro" id="IPR012910">
    <property type="entry name" value="Plug_dom"/>
</dbReference>
<dbReference type="InterPro" id="IPR000531">
    <property type="entry name" value="Beta-barrel_TonB"/>
</dbReference>
<keyword evidence="10 11" id="KW-0998">Cell outer membrane</keyword>
<dbReference type="Pfam" id="PF00593">
    <property type="entry name" value="TonB_dep_Rec_b-barrel"/>
    <property type="match status" value="1"/>
</dbReference>
<feature type="region of interest" description="Disordered" evidence="13">
    <location>
        <begin position="227"/>
        <end position="250"/>
    </location>
</feature>
<dbReference type="EMBL" id="JAESND010000002">
    <property type="protein sequence ID" value="MBM3115501.1"/>
    <property type="molecule type" value="Genomic_DNA"/>
</dbReference>
<evidence type="ECO:0000259" key="15">
    <source>
        <dbReference type="Pfam" id="PF00593"/>
    </source>
</evidence>
<keyword evidence="8 11" id="KW-0472">Membrane</keyword>
<evidence type="ECO:0000256" key="12">
    <source>
        <dbReference type="RuleBase" id="RU003357"/>
    </source>
</evidence>
<evidence type="ECO:0000256" key="11">
    <source>
        <dbReference type="PROSITE-ProRule" id="PRU01360"/>
    </source>
</evidence>
<evidence type="ECO:0000256" key="8">
    <source>
        <dbReference type="ARBA" id="ARBA00023136"/>
    </source>
</evidence>
<name>A0ABS2BIR9_9NEIS</name>
<organism evidence="17 18">
    <name type="scientific">Jeongeupia naejangsanensis</name>
    <dbReference type="NCBI Taxonomy" id="613195"/>
    <lineage>
        <taxon>Bacteria</taxon>
        <taxon>Pseudomonadati</taxon>
        <taxon>Pseudomonadota</taxon>
        <taxon>Betaproteobacteria</taxon>
        <taxon>Neisseriales</taxon>
        <taxon>Chitinibacteraceae</taxon>
        <taxon>Jeongeupia</taxon>
    </lineage>
</organism>
<dbReference type="Pfam" id="PF07715">
    <property type="entry name" value="Plug"/>
    <property type="match status" value="1"/>
</dbReference>
<dbReference type="SUPFAM" id="SSF56935">
    <property type="entry name" value="Porins"/>
    <property type="match status" value="1"/>
</dbReference>
<evidence type="ECO:0000313" key="18">
    <source>
        <dbReference type="Proteomes" id="UP000809431"/>
    </source>
</evidence>
<proteinExistence type="inferred from homology"/>
<feature type="chain" id="PRO_5046030974" evidence="14">
    <location>
        <begin position="23"/>
        <end position="739"/>
    </location>
</feature>
<evidence type="ECO:0000256" key="7">
    <source>
        <dbReference type="ARBA" id="ARBA00023077"/>
    </source>
</evidence>
<dbReference type="PROSITE" id="PS52016">
    <property type="entry name" value="TONB_DEPENDENT_REC_3"/>
    <property type="match status" value="1"/>
</dbReference>
<dbReference type="Gene3D" id="2.170.130.10">
    <property type="entry name" value="TonB-dependent receptor, plug domain"/>
    <property type="match status" value="1"/>
</dbReference>
<evidence type="ECO:0000256" key="4">
    <source>
        <dbReference type="ARBA" id="ARBA00022452"/>
    </source>
</evidence>
<keyword evidence="4 11" id="KW-1134">Transmembrane beta strand</keyword>
<evidence type="ECO:0000256" key="2">
    <source>
        <dbReference type="ARBA" id="ARBA00009810"/>
    </source>
</evidence>
<gene>
    <name evidence="17" type="ORF">JMJ54_06660</name>
</gene>
<sequence length="739" mass="80970">MNRSTHPLVLSLLACALQTAFAAVPQQATAKPAKQDASATSLNPIVVTATRTEKTLDELPPSVTSTDRKALDDKFIRDFKDLGNYEQPGVDMSRSGRYGGTNINIRGLEGNRVLMMVDGVRLPEVFSFPNRDTFVGQDMVDFSSLAAIDIVRGPGSTLYGSSALGGVVGMRTLDPTDLIKAGKTFGGQVKADYDSADSSYGLSGAVAGEVNQDTYWLLQLGGRKGHELDNMGTNDSKNKATRTTPDPQDYTTKNALAKVQHYFEGGHKLGLTGEYRKTESDTDLYSELGVVMPPAPTAITSSTAHDEQERKRVSLEYDYTAPQAGGLIDAASARMYYQKFESDQRRDQTRNTRDPKYWREGTYTETAKGVSGQVVKNIEGSITQQWVIGGEWWQTDTKEFAAGYPASTSINLRTVPDTTVTQWALFAQDELGFDGGRYTLTPGIRYDNYRNNPDVGSLQSQINQGIGMTPKSQEDDKISPSLAGSWKFAEQATLFAKYAQGFRAPTTLEINGQFTNSAQGYTLVPNPDLKPETSSGYEFGLRLGNDNAGGTITGFDTRYKDFIDTLQPINSSNPGWIPGYPMVYQSVNIDKARIYGVEATAHYSFTSAWRTWGSLAWSIGRNETDDTWLDSVAPLKLITGLSYKQEVWGADALLTAAAAKTKLSSSNLYSAPGYGVVDLTAWWTPVKDVRISGGVFNLFDKEYWDGADASTRALTSNSLVIDRYSQPGRSFRVNANWTF</sequence>
<comment type="subcellular location">
    <subcellularLocation>
        <location evidence="1 11">Cell outer membrane</location>
        <topology evidence="1 11">Multi-pass membrane protein</topology>
    </subcellularLocation>
</comment>
<keyword evidence="6 14" id="KW-0732">Signal</keyword>
<dbReference type="Gene3D" id="2.40.170.20">
    <property type="entry name" value="TonB-dependent receptor, beta-barrel domain"/>
    <property type="match status" value="1"/>
</dbReference>
<dbReference type="PROSITE" id="PS51257">
    <property type="entry name" value="PROKAR_LIPOPROTEIN"/>
    <property type="match status" value="1"/>
</dbReference>
<evidence type="ECO:0000256" key="10">
    <source>
        <dbReference type="ARBA" id="ARBA00023237"/>
    </source>
</evidence>
<evidence type="ECO:0000256" key="14">
    <source>
        <dbReference type="SAM" id="SignalP"/>
    </source>
</evidence>
<dbReference type="PANTHER" id="PTHR30069">
    <property type="entry name" value="TONB-DEPENDENT OUTER MEMBRANE RECEPTOR"/>
    <property type="match status" value="1"/>
</dbReference>
<feature type="domain" description="TonB-dependent receptor plug" evidence="16">
    <location>
        <begin position="57"/>
        <end position="167"/>
    </location>
</feature>
<feature type="signal peptide" evidence="14">
    <location>
        <begin position="1"/>
        <end position="22"/>
    </location>
</feature>
<evidence type="ECO:0000256" key="5">
    <source>
        <dbReference type="ARBA" id="ARBA00022692"/>
    </source>
</evidence>
<feature type="compositionally biased region" description="Polar residues" evidence="13">
    <location>
        <begin position="231"/>
        <end position="250"/>
    </location>
</feature>
<accession>A0ABS2BIR9</accession>
<dbReference type="InterPro" id="IPR036942">
    <property type="entry name" value="Beta-barrel_TonB_sf"/>
</dbReference>
<evidence type="ECO:0000256" key="13">
    <source>
        <dbReference type="SAM" id="MobiDB-lite"/>
    </source>
</evidence>
<dbReference type="NCBIfam" id="TIGR01785">
    <property type="entry name" value="TonB-hemin"/>
    <property type="match status" value="1"/>
</dbReference>
<protein>
    <submittedName>
        <fullName evidence="17">TonB-dependent hemoglobin/transferrin/lactoferrin family receptor</fullName>
    </submittedName>
</protein>
<dbReference type="InterPro" id="IPR010949">
    <property type="entry name" value="TonB_Hb/transfer/lactofer_rcpt"/>
</dbReference>
<evidence type="ECO:0000259" key="16">
    <source>
        <dbReference type="Pfam" id="PF07715"/>
    </source>
</evidence>
<evidence type="ECO:0000256" key="3">
    <source>
        <dbReference type="ARBA" id="ARBA00022448"/>
    </source>
</evidence>
<keyword evidence="9 17" id="KW-0675">Receptor</keyword>
<dbReference type="CDD" id="cd01347">
    <property type="entry name" value="ligand_gated_channel"/>
    <property type="match status" value="1"/>
</dbReference>
<keyword evidence="7 12" id="KW-0798">TonB box</keyword>
<evidence type="ECO:0000256" key="1">
    <source>
        <dbReference type="ARBA" id="ARBA00004571"/>
    </source>
</evidence>
<evidence type="ECO:0000313" key="17">
    <source>
        <dbReference type="EMBL" id="MBM3115501.1"/>
    </source>
</evidence>
<dbReference type="RefSeq" id="WP_203537165.1">
    <property type="nucleotide sequence ID" value="NZ_JAESND010000002.1"/>
</dbReference>
<evidence type="ECO:0000256" key="9">
    <source>
        <dbReference type="ARBA" id="ARBA00023170"/>
    </source>
</evidence>
<evidence type="ECO:0000256" key="6">
    <source>
        <dbReference type="ARBA" id="ARBA00022729"/>
    </source>
</evidence>
<dbReference type="InterPro" id="IPR011276">
    <property type="entry name" value="TonB_haem/Hb_rcpt"/>
</dbReference>
<keyword evidence="18" id="KW-1185">Reference proteome</keyword>
<dbReference type="InterPro" id="IPR037066">
    <property type="entry name" value="Plug_dom_sf"/>
</dbReference>
<reference evidence="17 18" key="1">
    <citation type="submission" date="2021-01" db="EMBL/GenBank/DDBJ databases">
        <title>Draft Genome Sequence and Polyhydroxyalkanoate Biosynthetic Potential of Jeongeupia naejangsanensis Type Strain DSM 24253.</title>
        <authorList>
            <person name="Turrini P."/>
            <person name="Artuso I."/>
            <person name="Lugli G.A."/>
            <person name="Frangipani E."/>
            <person name="Ventura M."/>
            <person name="Visca P."/>
        </authorList>
    </citation>
    <scope>NUCLEOTIDE SEQUENCE [LARGE SCALE GENOMIC DNA]</scope>
    <source>
        <strain evidence="17 18">DSM 24253</strain>
    </source>
</reference>
<feature type="domain" description="TonB-dependent receptor-like beta-barrel" evidence="15">
    <location>
        <begin position="299"/>
        <end position="698"/>
    </location>
</feature>
<dbReference type="InterPro" id="IPR039426">
    <property type="entry name" value="TonB-dep_rcpt-like"/>
</dbReference>
<dbReference type="Proteomes" id="UP000809431">
    <property type="component" value="Unassembled WGS sequence"/>
</dbReference>
<dbReference type="NCBIfam" id="TIGR01786">
    <property type="entry name" value="TonB-hemlactrns"/>
    <property type="match status" value="1"/>
</dbReference>
<dbReference type="PANTHER" id="PTHR30069:SF29">
    <property type="entry name" value="HEMOGLOBIN AND HEMOGLOBIN-HAPTOGLOBIN-BINDING PROTEIN 1-RELATED"/>
    <property type="match status" value="1"/>
</dbReference>
<keyword evidence="3 11" id="KW-0813">Transport</keyword>
<comment type="caution">
    <text evidence="17">The sequence shown here is derived from an EMBL/GenBank/DDBJ whole genome shotgun (WGS) entry which is preliminary data.</text>
</comment>
<keyword evidence="5 11" id="KW-0812">Transmembrane</keyword>